<dbReference type="InterPro" id="IPR036352">
    <property type="entry name" value="Semap_dom_sf"/>
</dbReference>
<keyword evidence="4" id="KW-0325">Glycoprotein</keyword>
<reference evidence="7 8" key="1">
    <citation type="submission" date="2013-11" db="EMBL/GenBank/DDBJ databases">
        <title>Draft genome of the bovine lungworm Dictyocaulus viviparus.</title>
        <authorList>
            <person name="Mitreva M."/>
        </authorList>
    </citation>
    <scope>NUCLEOTIDE SEQUENCE [LARGE SCALE GENOMIC DNA]</scope>
    <source>
        <strain evidence="7 8">HannoverDv2000</strain>
    </source>
</reference>
<evidence type="ECO:0000259" key="6">
    <source>
        <dbReference type="PROSITE" id="PS51004"/>
    </source>
</evidence>
<dbReference type="InterPro" id="IPR027231">
    <property type="entry name" value="Semaphorin"/>
</dbReference>
<dbReference type="Gene3D" id="3.30.1680.10">
    <property type="entry name" value="ligand-binding face of the semaphorins, domain 2"/>
    <property type="match status" value="1"/>
</dbReference>
<evidence type="ECO:0000256" key="4">
    <source>
        <dbReference type="ARBA" id="ARBA00023180"/>
    </source>
</evidence>
<dbReference type="PANTHER" id="PTHR11036:SF92">
    <property type="entry name" value="SEMA DOMAIN-CONTAINING PROTEIN"/>
    <property type="match status" value="1"/>
</dbReference>
<sequence length="300" mass="33077">MDAKVLAIAYDPQATFAGDGLAPHSPDVIAPFLFSDRHLYIANAPDYSSTEPLLMRKDPLKVGTSDMLRTGRGETQTDSAQFVKLIENKNLASVTAGVQHVYGAFRSQLAGLGSSAVCAYSRHAVSQQMANVFRNKKAACPKANDTYEHTYIRNNPLNPAKISTTPLFVHYGKDRLTEILVQENIFDLSGRQVTVFFLATDRGNIFKIVKNSFEKEARHVLTIHVVEAATRIISLSAHIERLPNRQTANVILVLTPSQLILLPSSTCHRQQSCTECLVMNDPECAWILHGAECVAISENI</sequence>
<dbReference type="Pfam" id="PF01437">
    <property type="entry name" value="PSI"/>
    <property type="match status" value="1"/>
</dbReference>
<dbReference type="InterPro" id="IPR015943">
    <property type="entry name" value="WD40/YVTN_repeat-like_dom_sf"/>
</dbReference>
<evidence type="ECO:0000313" key="7">
    <source>
        <dbReference type="EMBL" id="KJH42981.1"/>
    </source>
</evidence>
<dbReference type="OrthoDB" id="9988752at2759"/>
<evidence type="ECO:0000256" key="1">
    <source>
        <dbReference type="ARBA" id="ARBA00004370"/>
    </source>
</evidence>
<organism evidence="7 8">
    <name type="scientific">Dictyocaulus viviparus</name>
    <name type="common">Bovine lungworm</name>
    <dbReference type="NCBI Taxonomy" id="29172"/>
    <lineage>
        <taxon>Eukaryota</taxon>
        <taxon>Metazoa</taxon>
        <taxon>Ecdysozoa</taxon>
        <taxon>Nematoda</taxon>
        <taxon>Chromadorea</taxon>
        <taxon>Rhabditida</taxon>
        <taxon>Rhabditina</taxon>
        <taxon>Rhabditomorpha</taxon>
        <taxon>Strongyloidea</taxon>
        <taxon>Metastrongylidae</taxon>
        <taxon>Dictyocaulus</taxon>
    </lineage>
</organism>
<comment type="caution">
    <text evidence="5">Lacks conserved residue(s) required for the propagation of feature annotation.</text>
</comment>
<dbReference type="STRING" id="29172.A0A0D8XKV2"/>
<dbReference type="GO" id="GO:0045499">
    <property type="term" value="F:chemorepellent activity"/>
    <property type="evidence" value="ECO:0007669"/>
    <property type="project" value="TreeGrafter"/>
</dbReference>
<dbReference type="Gene3D" id="2.130.10.10">
    <property type="entry name" value="YVTN repeat-like/Quinoprotein amine dehydrogenase"/>
    <property type="match status" value="2"/>
</dbReference>
<accession>A0A0D8XKV2</accession>
<dbReference type="Proteomes" id="UP000053766">
    <property type="component" value="Unassembled WGS sequence"/>
</dbReference>
<dbReference type="SUPFAM" id="SSF103575">
    <property type="entry name" value="Plexin repeat"/>
    <property type="match status" value="1"/>
</dbReference>
<comment type="subcellular location">
    <subcellularLocation>
        <location evidence="1">Membrane</location>
    </subcellularLocation>
</comment>
<reference evidence="8" key="2">
    <citation type="journal article" date="2016" name="Sci. Rep.">
        <title>Dictyocaulus viviparus genome, variome and transcriptome elucidate lungworm biology and support future intervention.</title>
        <authorList>
            <person name="McNulty S.N."/>
            <person name="Strube C."/>
            <person name="Rosa B.A."/>
            <person name="Martin J.C."/>
            <person name="Tyagi R."/>
            <person name="Choi Y.J."/>
            <person name="Wang Q."/>
            <person name="Hallsworth Pepin K."/>
            <person name="Zhang X."/>
            <person name="Ozersky P."/>
            <person name="Wilson R.K."/>
            <person name="Sternberg P.W."/>
            <person name="Gasser R.B."/>
            <person name="Mitreva M."/>
        </authorList>
    </citation>
    <scope>NUCLEOTIDE SEQUENCE [LARGE SCALE GENOMIC DNA]</scope>
    <source>
        <strain evidence="8">HannoverDv2000</strain>
    </source>
</reference>
<evidence type="ECO:0000256" key="3">
    <source>
        <dbReference type="ARBA" id="ARBA00023157"/>
    </source>
</evidence>
<feature type="domain" description="Sema" evidence="6">
    <location>
        <begin position="1"/>
        <end position="264"/>
    </location>
</feature>
<dbReference type="InterPro" id="IPR001627">
    <property type="entry name" value="Semap_dom"/>
</dbReference>
<dbReference type="GO" id="GO:0030335">
    <property type="term" value="P:positive regulation of cell migration"/>
    <property type="evidence" value="ECO:0007669"/>
    <property type="project" value="TreeGrafter"/>
</dbReference>
<dbReference type="SUPFAM" id="SSF101912">
    <property type="entry name" value="Sema domain"/>
    <property type="match status" value="1"/>
</dbReference>
<evidence type="ECO:0000313" key="8">
    <source>
        <dbReference type="Proteomes" id="UP000053766"/>
    </source>
</evidence>
<dbReference type="GO" id="GO:0071526">
    <property type="term" value="P:semaphorin-plexin signaling pathway"/>
    <property type="evidence" value="ECO:0007669"/>
    <property type="project" value="TreeGrafter"/>
</dbReference>
<dbReference type="GO" id="GO:0007411">
    <property type="term" value="P:axon guidance"/>
    <property type="evidence" value="ECO:0007669"/>
    <property type="project" value="TreeGrafter"/>
</dbReference>
<protein>
    <recommendedName>
        <fullName evidence="6">Sema domain-containing protein</fullName>
    </recommendedName>
</protein>
<evidence type="ECO:0000256" key="5">
    <source>
        <dbReference type="PROSITE-ProRule" id="PRU00352"/>
    </source>
</evidence>
<dbReference type="EMBL" id="KN716604">
    <property type="protein sequence ID" value="KJH42981.1"/>
    <property type="molecule type" value="Genomic_DNA"/>
</dbReference>
<dbReference type="GO" id="GO:0030215">
    <property type="term" value="F:semaphorin receptor binding"/>
    <property type="evidence" value="ECO:0007669"/>
    <property type="project" value="InterPro"/>
</dbReference>
<dbReference type="GO" id="GO:0005886">
    <property type="term" value="C:plasma membrane"/>
    <property type="evidence" value="ECO:0007669"/>
    <property type="project" value="TreeGrafter"/>
</dbReference>
<keyword evidence="8" id="KW-1185">Reference proteome</keyword>
<gene>
    <name evidence="7" type="ORF">DICVIV_11015</name>
</gene>
<dbReference type="PROSITE" id="PS51004">
    <property type="entry name" value="SEMA"/>
    <property type="match status" value="1"/>
</dbReference>
<dbReference type="InterPro" id="IPR002165">
    <property type="entry name" value="Plexin_repeat"/>
</dbReference>
<keyword evidence="2" id="KW-0472">Membrane</keyword>
<proteinExistence type="predicted"/>
<name>A0A0D8XKV2_DICVI</name>
<dbReference type="Pfam" id="PF01403">
    <property type="entry name" value="Sema"/>
    <property type="match status" value="1"/>
</dbReference>
<evidence type="ECO:0000256" key="2">
    <source>
        <dbReference type="ARBA" id="ARBA00023136"/>
    </source>
</evidence>
<keyword evidence="3" id="KW-1015">Disulfide bond</keyword>
<dbReference type="AlphaFoldDB" id="A0A0D8XKV2"/>
<dbReference type="PANTHER" id="PTHR11036">
    <property type="entry name" value="SEMAPHORIN"/>
    <property type="match status" value="1"/>
</dbReference>